<proteinExistence type="predicted"/>
<keyword evidence="1" id="KW-0812">Transmembrane</keyword>
<dbReference type="InterPro" id="IPR023804">
    <property type="entry name" value="DUF3792_TM"/>
</dbReference>
<dbReference type="Pfam" id="PF12670">
    <property type="entry name" value="DUF3792"/>
    <property type="match status" value="1"/>
</dbReference>
<reference evidence="2" key="1">
    <citation type="journal article" date="2021" name="PeerJ">
        <title>Extensive microbial diversity within the chicken gut microbiome revealed by metagenomics and culture.</title>
        <authorList>
            <person name="Gilroy R."/>
            <person name="Ravi A."/>
            <person name="Getino M."/>
            <person name="Pursley I."/>
            <person name="Horton D.L."/>
            <person name="Alikhan N.F."/>
            <person name="Baker D."/>
            <person name="Gharbi K."/>
            <person name="Hall N."/>
            <person name="Watson M."/>
            <person name="Adriaenssens E.M."/>
            <person name="Foster-Nyarko E."/>
            <person name="Jarju S."/>
            <person name="Secka A."/>
            <person name="Antonio M."/>
            <person name="Oren A."/>
            <person name="Chaudhuri R.R."/>
            <person name="La Ragione R."/>
            <person name="Hildebrand F."/>
            <person name="Pallen M.J."/>
        </authorList>
    </citation>
    <scope>NUCLEOTIDE SEQUENCE</scope>
    <source>
        <strain evidence="2">ChiSjej1B19-5720</strain>
    </source>
</reference>
<gene>
    <name evidence="2" type="ORF">IAA06_05665</name>
</gene>
<dbReference type="AlphaFoldDB" id="A0A9D2LT78"/>
<comment type="caution">
    <text evidence="2">The sequence shown here is derived from an EMBL/GenBank/DDBJ whole genome shotgun (WGS) entry which is preliminary data.</text>
</comment>
<feature type="transmembrane region" description="Helical" evidence="1">
    <location>
        <begin position="93"/>
        <end position="115"/>
    </location>
</feature>
<sequence length="116" mass="12462">MKVKAVLKSLLAAYALTGAFLFLLAFLLFQFDLGEGPIAAGIVAVYVISCLAGGFIAGKIMRKDKYLWGILVGLCYFLLLLLVSFTVQGKWDMTVQHLVTTFFMCLGGGALGGMLS</sequence>
<dbReference type="Proteomes" id="UP000823842">
    <property type="component" value="Unassembled WGS sequence"/>
</dbReference>
<dbReference type="EMBL" id="DWYZ01000105">
    <property type="protein sequence ID" value="HJB28263.1"/>
    <property type="molecule type" value="Genomic_DNA"/>
</dbReference>
<protein>
    <submittedName>
        <fullName evidence="2">TIGR04086 family membrane protein</fullName>
    </submittedName>
</protein>
<evidence type="ECO:0000256" key="1">
    <source>
        <dbReference type="SAM" id="Phobius"/>
    </source>
</evidence>
<accession>A0A9D2LT78</accession>
<dbReference type="NCBIfam" id="TIGR04086">
    <property type="entry name" value="TIGR04086_membr"/>
    <property type="match status" value="1"/>
</dbReference>
<feature type="transmembrane region" description="Helical" evidence="1">
    <location>
        <begin position="37"/>
        <end position="57"/>
    </location>
</feature>
<name>A0A9D2LT78_9FIRM</name>
<feature type="transmembrane region" description="Helical" evidence="1">
    <location>
        <begin position="12"/>
        <end position="31"/>
    </location>
</feature>
<organism evidence="2 3">
    <name type="scientific">Candidatus Blautia faecavium</name>
    <dbReference type="NCBI Taxonomy" id="2838487"/>
    <lineage>
        <taxon>Bacteria</taxon>
        <taxon>Bacillati</taxon>
        <taxon>Bacillota</taxon>
        <taxon>Clostridia</taxon>
        <taxon>Lachnospirales</taxon>
        <taxon>Lachnospiraceae</taxon>
        <taxon>Blautia</taxon>
    </lineage>
</organism>
<reference evidence="2" key="2">
    <citation type="submission" date="2021-04" db="EMBL/GenBank/DDBJ databases">
        <authorList>
            <person name="Gilroy R."/>
        </authorList>
    </citation>
    <scope>NUCLEOTIDE SEQUENCE</scope>
    <source>
        <strain evidence="2">ChiSjej1B19-5720</strain>
    </source>
</reference>
<keyword evidence="1" id="KW-1133">Transmembrane helix</keyword>
<evidence type="ECO:0000313" key="3">
    <source>
        <dbReference type="Proteomes" id="UP000823842"/>
    </source>
</evidence>
<feature type="transmembrane region" description="Helical" evidence="1">
    <location>
        <begin position="66"/>
        <end position="87"/>
    </location>
</feature>
<keyword evidence="1" id="KW-0472">Membrane</keyword>
<evidence type="ECO:0000313" key="2">
    <source>
        <dbReference type="EMBL" id="HJB28263.1"/>
    </source>
</evidence>